<evidence type="ECO:0000256" key="14">
    <source>
        <dbReference type="SAM" id="MobiDB-lite"/>
    </source>
</evidence>
<evidence type="ECO:0000256" key="7">
    <source>
        <dbReference type="ARBA" id="ARBA00022853"/>
    </source>
</evidence>
<dbReference type="GO" id="GO:0005681">
    <property type="term" value="C:spliceosomal complex"/>
    <property type="evidence" value="ECO:0007669"/>
    <property type="project" value="UniProtKB-KW"/>
</dbReference>
<dbReference type="Gene3D" id="2.30.30.140">
    <property type="match status" value="1"/>
</dbReference>
<dbReference type="PANTHER" id="PTHR13681:SF24">
    <property type="entry name" value="TUDOR DOMAIN-CONTAINING PROTEIN 3"/>
    <property type="match status" value="1"/>
</dbReference>
<dbReference type="InterPro" id="IPR009060">
    <property type="entry name" value="UBA-like_sf"/>
</dbReference>
<dbReference type="GO" id="GO:0015030">
    <property type="term" value="C:Cajal body"/>
    <property type="evidence" value="ECO:0007669"/>
    <property type="project" value="UniProtKB-SubCell"/>
</dbReference>
<feature type="domain" description="Tudor" evidence="16">
    <location>
        <begin position="614"/>
        <end position="672"/>
    </location>
</feature>
<evidence type="ECO:0000256" key="1">
    <source>
        <dbReference type="ARBA" id="ARBA00004324"/>
    </source>
</evidence>
<comment type="subcellular location">
    <subcellularLocation>
        <location evidence="1">Nucleus speckle</location>
    </subcellularLocation>
    <subcellularLocation>
        <location evidence="2">Nucleus</location>
        <location evidence="2">Cajal body</location>
    </subcellularLocation>
</comment>
<feature type="domain" description="UBA" evidence="15">
    <location>
        <begin position="237"/>
        <end position="277"/>
    </location>
</feature>
<dbReference type="InterPro" id="IPR013894">
    <property type="entry name" value="RMI1_OB"/>
</dbReference>
<feature type="region of interest" description="Disordered" evidence="14">
    <location>
        <begin position="274"/>
        <end position="464"/>
    </location>
</feature>
<proteinExistence type="inferred from homology"/>
<dbReference type="GO" id="GO:0006397">
    <property type="term" value="P:mRNA processing"/>
    <property type="evidence" value="ECO:0007669"/>
    <property type="project" value="UniProtKB-KW"/>
</dbReference>
<feature type="compositionally biased region" description="Basic and acidic residues" evidence="14">
    <location>
        <begin position="443"/>
        <end position="454"/>
    </location>
</feature>
<dbReference type="PROSITE" id="PS50304">
    <property type="entry name" value="TUDOR"/>
    <property type="match status" value="1"/>
</dbReference>
<name>A0AAV1J5Q5_9NEOP</name>
<dbReference type="Gene3D" id="1.10.8.10">
    <property type="entry name" value="DNA helicase RuvA subunit, C-terminal domain"/>
    <property type="match status" value="1"/>
</dbReference>
<dbReference type="GO" id="GO:0016607">
    <property type="term" value="C:nuclear speck"/>
    <property type="evidence" value="ECO:0007669"/>
    <property type="project" value="UniProtKB-SubCell"/>
</dbReference>
<comment type="similarity">
    <text evidence="3">Belongs to the SMN family.</text>
</comment>
<evidence type="ECO:0000256" key="10">
    <source>
        <dbReference type="ARBA" id="ARBA00035105"/>
    </source>
</evidence>
<evidence type="ECO:0000256" key="11">
    <source>
        <dbReference type="ARBA" id="ARBA00037618"/>
    </source>
</evidence>
<dbReference type="InterPro" id="IPR002999">
    <property type="entry name" value="Tudor"/>
</dbReference>
<dbReference type="Pfam" id="PF06003">
    <property type="entry name" value="SMN_Tudor"/>
    <property type="match status" value="1"/>
</dbReference>
<dbReference type="GO" id="GO:0005737">
    <property type="term" value="C:cytoplasm"/>
    <property type="evidence" value="ECO:0007669"/>
    <property type="project" value="InterPro"/>
</dbReference>
<feature type="compositionally biased region" description="Basic and acidic residues" evidence="14">
    <location>
        <begin position="324"/>
        <end position="363"/>
    </location>
</feature>
<dbReference type="GO" id="GO:0006325">
    <property type="term" value="P:chromatin organization"/>
    <property type="evidence" value="ECO:0007669"/>
    <property type="project" value="UniProtKB-KW"/>
</dbReference>
<dbReference type="Pfam" id="PF08585">
    <property type="entry name" value="RMI1_N_C"/>
    <property type="match status" value="1"/>
</dbReference>
<dbReference type="SMART" id="SM01161">
    <property type="entry name" value="DUF1767"/>
    <property type="match status" value="1"/>
</dbReference>
<dbReference type="AlphaFoldDB" id="A0AAV1J5Q5"/>
<dbReference type="GO" id="GO:0008380">
    <property type="term" value="P:RNA splicing"/>
    <property type="evidence" value="ECO:0007669"/>
    <property type="project" value="UniProtKB-KW"/>
</dbReference>
<feature type="region of interest" description="Disordered" evidence="14">
    <location>
        <begin position="485"/>
        <end position="510"/>
    </location>
</feature>
<dbReference type="InterPro" id="IPR042470">
    <property type="entry name" value="RMI1_N_C_sf"/>
</dbReference>
<sequence length="686" mass="77927">MSIKESLKELGWHLSDEGVETVSDNGQIQDVQVLCKRALDFDLRDIGEAAFPEDFLKEPSKLEKPIVVQIQKVRNVSAPKANEESTSAPRMLKLILHDGKCTSSALEINPIPSLTINTPPGTKLLLLNEGLEICHNVIWLNASILKVLGGNVSHMIEKWELNRSLAKHTRGVVDGGPPPWIPFGQRLEANPLEKQFKSLQEAAKQDNPEFEAQRKGAIAEAQRLSGVKKVFGGGTKPLLDANVQKIVDAGFTEEQAENALKYTKNNVDRALRILQKRDNSENRNKEKPRESEPASKRKGRNKDKDDDDVMPVKPSGKVSLFDFLEDKLPNVPEKQKDRSSRGEHTTSIDDRNDRNYGSRERNNSRFNQRSQGPRHDRQDGPRHRNDNRGHFSENHQSSHREDRKYQTQTETPPRFQKKFEEMNKNQSNNPYKSYNNHSQYNNRRSDRNYSDSKVHQQSQYSSNAHSMDKLVEATANLNIMTAPQCNAEDTSSPHYQSHPETAYPKQNYQNPNVPEMLPFRRHNDVPKYQEQSYQRRQQPNGYVEQSQNPMYPNVNYMTNVQGGFNNRQYSFGGRPQEFNTMRTGGPFLPGSLLGFQNAAVNEQARAMLGVAEINWKVGDRCLALYWEDNNFYEAEITGISANTVVVKFCAYGNHEEVLKSNCLPYPNQASSSGGYASRGVFSARRP</sequence>
<dbReference type="SUPFAM" id="SSF63748">
    <property type="entry name" value="Tudor/PWWP/MBT"/>
    <property type="match status" value="1"/>
</dbReference>
<dbReference type="Proteomes" id="UP001497472">
    <property type="component" value="Unassembled WGS sequence"/>
</dbReference>
<evidence type="ECO:0000256" key="8">
    <source>
        <dbReference type="ARBA" id="ARBA00023187"/>
    </source>
</evidence>
<dbReference type="Pfam" id="PF00627">
    <property type="entry name" value="UBA"/>
    <property type="match status" value="1"/>
</dbReference>
<dbReference type="SMART" id="SM00333">
    <property type="entry name" value="TUDOR"/>
    <property type="match status" value="1"/>
</dbReference>
<comment type="caution">
    <text evidence="17">The sequence shown here is derived from an EMBL/GenBank/DDBJ whole genome shotgun (WGS) entry which is preliminary data.</text>
</comment>
<dbReference type="GO" id="GO:0003723">
    <property type="term" value="F:RNA binding"/>
    <property type="evidence" value="ECO:0007669"/>
    <property type="project" value="InterPro"/>
</dbReference>
<dbReference type="PANTHER" id="PTHR13681">
    <property type="entry name" value="SURVIVAL OF MOTOR NEURON-RELATED-SPLICING FACTOR 30-RELATED"/>
    <property type="match status" value="1"/>
</dbReference>
<dbReference type="SMART" id="SM00165">
    <property type="entry name" value="UBA"/>
    <property type="match status" value="1"/>
</dbReference>
<dbReference type="Gene3D" id="2.40.50.770">
    <property type="entry name" value="RecQ-mediated genome instability protein Rmi1, C-terminal domain"/>
    <property type="match status" value="1"/>
</dbReference>
<comment type="function">
    <text evidence="10">Scaffolding protein that specifically recognizes and binds dimethylarginine-containing proteins. Plays a role in the regulation of translation of target mRNAs by binding Arg/Gly-rich motifs (GAR) in dimethylarginine-containing proteins. In nucleus, acts as a coactivator: recognizes and binds asymmetric dimethylation on the core histone tails associated with transcriptional activation (H3R17me2a and H4R3me2a) and recruits proteins at these arginine-methylated loci. In cytoplasm, acts as an antiviral factor that participates in the assembly of stress granules together with G3BP1.</text>
</comment>
<evidence type="ECO:0000259" key="16">
    <source>
        <dbReference type="PROSITE" id="PS50304"/>
    </source>
</evidence>
<evidence type="ECO:0000256" key="12">
    <source>
        <dbReference type="ARBA" id="ARBA00041083"/>
    </source>
</evidence>
<evidence type="ECO:0000313" key="17">
    <source>
        <dbReference type="EMBL" id="CAK1544696.1"/>
    </source>
</evidence>
<dbReference type="PROSITE" id="PS50030">
    <property type="entry name" value="UBA"/>
    <property type="match status" value="1"/>
</dbReference>
<evidence type="ECO:0000256" key="9">
    <source>
        <dbReference type="ARBA" id="ARBA00023242"/>
    </source>
</evidence>
<evidence type="ECO:0000256" key="2">
    <source>
        <dbReference type="ARBA" id="ARBA00004408"/>
    </source>
</evidence>
<protein>
    <recommendedName>
        <fullName evidence="12">Survival of motor neuron-related-splicing factor 30</fullName>
    </recommendedName>
    <alternativeName>
        <fullName evidence="13">Survival motor neuron domain-containing protein 1</fullName>
    </alternativeName>
    <alternativeName>
        <fullName evidence="4">Tudor domain-containing protein 3</fullName>
    </alternativeName>
</protein>
<dbReference type="InterPro" id="IPR015940">
    <property type="entry name" value="UBA"/>
</dbReference>
<dbReference type="SUPFAM" id="SSF46934">
    <property type="entry name" value="UBA-like"/>
    <property type="match status" value="1"/>
</dbReference>
<evidence type="ECO:0000313" key="18">
    <source>
        <dbReference type="Proteomes" id="UP001497472"/>
    </source>
</evidence>
<dbReference type="InterPro" id="IPR010304">
    <property type="entry name" value="SMN_Tudor"/>
</dbReference>
<reference evidence="17 18" key="1">
    <citation type="submission" date="2023-11" db="EMBL/GenBank/DDBJ databases">
        <authorList>
            <person name="Okamura Y."/>
        </authorList>
    </citation>
    <scope>NUCLEOTIDE SEQUENCE [LARGE SCALE GENOMIC DNA]</scope>
</reference>
<evidence type="ECO:0000256" key="5">
    <source>
        <dbReference type="ARBA" id="ARBA00022664"/>
    </source>
</evidence>
<keyword evidence="18" id="KW-1185">Reference proteome</keyword>
<keyword evidence="8" id="KW-0508">mRNA splicing</keyword>
<keyword evidence="7" id="KW-0156">Chromatin regulator</keyword>
<feature type="compositionally biased region" description="Basic and acidic residues" evidence="14">
    <location>
        <begin position="373"/>
        <end position="405"/>
    </location>
</feature>
<evidence type="ECO:0000256" key="6">
    <source>
        <dbReference type="ARBA" id="ARBA00022728"/>
    </source>
</evidence>
<organism evidence="17 18">
    <name type="scientific">Leptosia nina</name>
    <dbReference type="NCBI Taxonomy" id="320188"/>
    <lineage>
        <taxon>Eukaryota</taxon>
        <taxon>Metazoa</taxon>
        <taxon>Ecdysozoa</taxon>
        <taxon>Arthropoda</taxon>
        <taxon>Hexapoda</taxon>
        <taxon>Insecta</taxon>
        <taxon>Pterygota</taxon>
        <taxon>Neoptera</taxon>
        <taxon>Endopterygota</taxon>
        <taxon>Lepidoptera</taxon>
        <taxon>Glossata</taxon>
        <taxon>Ditrysia</taxon>
        <taxon>Papilionoidea</taxon>
        <taxon>Pieridae</taxon>
        <taxon>Pierinae</taxon>
        <taxon>Leptosia</taxon>
    </lineage>
</organism>
<keyword evidence="9" id="KW-0539">Nucleus</keyword>
<keyword evidence="6" id="KW-0747">Spliceosome</keyword>
<evidence type="ECO:0000256" key="3">
    <source>
        <dbReference type="ARBA" id="ARBA00005371"/>
    </source>
</evidence>
<feature type="compositionally biased region" description="Basic and acidic residues" evidence="14">
    <location>
        <begin position="274"/>
        <end position="295"/>
    </location>
</feature>
<evidence type="ECO:0000259" key="15">
    <source>
        <dbReference type="PROSITE" id="PS50030"/>
    </source>
</evidence>
<gene>
    <name evidence="17" type="ORF">LNINA_LOCUS4418</name>
</gene>
<evidence type="ECO:0000256" key="4">
    <source>
        <dbReference type="ARBA" id="ARBA00013421"/>
    </source>
</evidence>
<evidence type="ECO:0000256" key="13">
    <source>
        <dbReference type="ARBA" id="ARBA00042567"/>
    </source>
</evidence>
<comment type="function">
    <text evidence="11">Involved in spliceosome assembly.</text>
</comment>
<accession>A0AAV1J5Q5</accession>
<feature type="compositionally biased region" description="Polar residues" evidence="14">
    <location>
        <begin position="455"/>
        <end position="464"/>
    </location>
</feature>
<feature type="compositionally biased region" description="Polar residues" evidence="14">
    <location>
        <begin position="424"/>
        <end position="442"/>
    </location>
</feature>
<dbReference type="EMBL" id="CAVLEF010000006">
    <property type="protein sequence ID" value="CAK1544696.1"/>
    <property type="molecule type" value="Genomic_DNA"/>
</dbReference>
<keyword evidence="5" id="KW-0507">mRNA processing</keyword>